<evidence type="ECO:0000256" key="2">
    <source>
        <dbReference type="SAM" id="MobiDB-lite"/>
    </source>
</evidence>
<evidence type="ECO:0000256" key="1">
    <source>
        <dbReference type="ARBA" id="ARBA00010884"/>
    </source>
</evidence>
<dbReference type="InterPro" id="IPR029058">
    <property type="entry name" value="AB_hydrolase_fold"/>
</dbReference>
<name>A0A9Q0HAQ7_9MAGN</name>
<protein>
    <submittedName>
        <fullName evidence="3">Uncharacterized protein</fullName>
    </submittedName>
</protein>
<feature type="compositionally biased region" description="Basic and acidic residues" evidence="2">
    <location>
        <begin position="177"/>
        <end position="190"/>
    </location>
</feature>
<comment type="similarity">
    <text evidence="1">Belongs to the AB hydrolase superfamily. AB hydrolase 4 family.</text>
</comment>
<dbReference type="EMBL" id="JAMYWD010000008">
    <property type="protein sequence ID" value="KAJ4962385.1"/>
    <property type="molecule type" value="Genomic_DNA"/>
</dbReference>
<evidence type="ECO:0000313" key="4">
    <source>
        <dbReference type="Proteomes" id="UP001141806"/>
    </source>
</evidence>
<dbReference type="PANTHER" id="PTHR10794:SF63">
    <property type="entry name" value="ALPHA_BETA HYDROLASE 1, ISOFORM A"/>
    <property type="match status" value="1"/>
</dbReference>
<feature type="compositionally biased region" description="Basic and acidic residues" evidence="2">
    <location>
        <begin position="198"/>
        <end position="215"/>
    </location>
</feature>
<accession>A0A9Q0HAQ7</accession>
<gene>
    <name evidence="3" type="ORF">NE237_022324</name>
</gene>
<comment type="caution">
    <text evidence="3">The sequence shown here is derived from an EMBL/GenBank/DDBJ whole genome shotgun (WGS) entry which is preliminary data.</text>
</comment>
<dbReference type="Proteomes" id="UP001141806">
    <property type="component" value="Unassembled WGS sequence"/>
</dbReference>
<dbReference type="InterPro" id="IPR050960">
    <property type="entry name" value="AB_hydrolase_4_sf"/>
</dbReference>
<organism evidence="3 4">
    <name type="scientific">Protea cynaroides</name>
    <dbReference type="NCBI Taxonomy" id="273540"/>
    <lineage>
        <taxon>Eukaryota</taxon>
        <taxon>Viridiplantae</taxon>
        <taxon>Streptophyta</taxon>
        <taxon>Embryophyta</taxon>
        <taxon>Tracheophyta</taxon>
        <taxon>Spermatophyta</taxon>
        <taxon>Magnoliopsida</taxon>
        <taxon>Proteales</taxon>
        <taxon>Proteaceae</taxon>
        <taxon>Protea</taxon>
    </lineage>
</organism>
<dbReference type="OrthoDB" id="1740284at2759"/>
<dbReference type="GO" id="GO:0047372">
    <property type="term" value="F:monoacylglycerol lipase activity"/>
    <property type="evidence" value="ECO:0007669"/>
    <property type="project" value="TreeGrafter"/>
</dbReference>
<dbReference type="PANTHER" id="PTHR10794">
    <property type="entry name" value="ABHYDROLASE DOMAIN-CONTAINING PROTEIN"/>
    <property type="match status" value="1"/>
</dbReference>
<evidence type="ECO:0000313" key="3">
    <source>
        <dbReference type="EMBL" id="KAJ4962385.1"/>
    </source>
</evidence>
<reference evidence="3" key="1">
    <citation type="journal article" date="2023" name="Plant J.">
        <title>The genome of the king protea, Protea cynaroides.</title>
        <authorList>
            <person name="Chang J."/>
            <person name="Duong T.A."/>
            <person name="Schoeman C."/>
            <person name="Ma X."/>
            <person name="Roodt D."/>
            <person name="Barker N."/>
            <person name="Li Z."/>
            <person name="Van de Peer Y."/>
            <person name="Mizrachi E."/>
        </authorList>
    </citation>
    <scope>NUCLEOTIDE SEQUENCE</scope>
    <source>
        <tissue evidence="3">Young leaves</tissue>
    </source>
</reference>
<keyword evidence="4" id="KW-1185">Reference proteome</keyword>
<dbReference type="SUPFAM" id="SSF53474">
    <property type="entry name" value="alpha/beta-Hydrolases"/>
    <property type="match status" value="1"/>
</dbReference>
<dbReference type="GO" id="GO:0034338">
    <property type="term" value="F:short-chain carboxylesterase activity"/>
    <property type="evidence" value="ECO:0007669"/>
    <property type="project" value="TreeGrafter"/>
</dbReference>
<proteinExistence type="inferred from homology"/>
<sequence>MGLQGYAELHVLFGTLTTMLHVLLQNLRCCSSASYLGNVSVPLLCISALDDPVCTREAIPWDECRANRNIVLATTQHGGHLGFFQGLTGDILWWVSAVDEFLCVLHGSSFMHRQNKTHCSSLHPVLESSIDQGPYLNVMEDGMVAAMGDDQAIITEEDEQQMTHEMNNKHIVPNMKQSEHETEAKTDSMHDTTQPSRQDTECNQDDKYPHDISFL</sequence>
<feature type="region of interest" description="Disordered" evidence="2">
    <location>
        <begin position="172"/>
        <end position="215"/>
    </location>
</feature>
<dbReference type="AlphaFoldDB" id="A0A9Q0HAQ7"/>